<evidence type="ECO:0000256" key="5">
    <source>
        <dbReference type="ARBA" id="ARBA00023034"/>
    </source>
</evidence>
<dbReference type="GO" id="GO:0046873">
    <property type="term" value="F:metal ion transmembrane transporter activity"/>
    <property type="evidence" value="ECO:0007669"/>
    <property type="project" value="InterPro"/>
</dbReference>
<evidence type="ECO:0000256" key="4">
    <source>
        <dbReference type="ARBA" id="ARBA00022989"/>
    </source>
</evidence>
<dbReference type="OrthoDB" id="19859at2759"/>
<sequence length="319" mass="33978">MEEIWTLILFCLVMLIGCYVAGSVPLAFTFSEEKLKLVTVLGAGLLVGTSLAVIIPEGVHMLYETPGHHDHKHVEVAIKSVDQDASKVAADEATHVHNHAEHAHSHSDPHSKIGVTLVLGFIFMLLVDQLGGGHTHASSTDTEAGVQNRHKITATLGLVVHAAADGIALGAAATTSQLHIEMIVFLAIMLHKAPAAFGLSTFLLHDGFDRPRIRKHLAVFSLAAPIMAIVTYLGLSQAYKETLNDMNATGLAMLFSAGTFLYVATVHILPELAAGKHTHSSPGNGNTVIHEHSGFSKPELFVMVIGSIVPIILSIGHSH</sequence>
<evidence type="ECO:0000256" key="2">
    <source>
        <dbReference type="ARBA" id="ARBA00004394"/>
    </source>
</evidence>
<keyword evidence="4" id="KW-1133">Transmembrane helix</keyword>
<reference evidence="7" key="1">
    <citation type="submission" date="2022-03" db="EMBL/GenBank/DDBJ databases">
        <authorList>
            <person name="Martin C."/>
        </authorList>
    </citation>
    <scope>NUCLEOTIDE SEQUENCE</scope>
</reference>
<evidence type="ECO:0000256" key="1">
    <source>
        <dbReference type="ARBA" id="ARBA00004127"/>
    </source>
</evidence>
<dbReference type="PANTHER" id="PTHR16133">
    <property type="entry name" value="SOLUTE CARRIER FAMILY 39 ZINC TRANSPORTER , MEMBER 9-RELATED"/>
    <property type="match status" value="1"/>
</dbReference>
<name>A0A8J1U477_OWEFU</name>
<dbReference type="GO" id="GO:0006829">
    <property type="term" value="P:zinc ion transport"/>
    <property type="evidence" value="ECO:0007669"/>
    <property type="project" value="InterPro"/>
</dbReference>
<dbReference type="AlphaFoldDB" id="A0A8J1U477"/>
<dbReference type="InterPro" id="IPR045891">
    <property type="entry name" value="ZIP9"/>
</dbReference>
<organism evidence="7 8">
    <name type="scientific">Owenia fusiformis</name>
    <name type="common">Polychaete worm</name>
    <dbReference type="NCBI Taxonomy" id="6347"/>
    <lineage>
        <taxon>Eukaryota</taxon>
        <taxon>Metazoa</taxon>
        <taxon>Spiralia</taxon>
        <taxon>Lophotrochozoa</taxon>
        <taxon>Annelida</taxon>
        <taxon>Polychaeta</taxon>
        <taxon>Sedentaria</taxon>
        <taxon>Canalipalpata</taxon>
        <taxon>Sabellida</taxon>
        <taxon>Oweniida</taxon>
        <taxon>Oweniidae</taxon>
        <taxon>Owenia</taxon>
    </lineage>
</organism>
<comment type="caution">
    <text evidence="7">The sequence shown here is derived from an EMBL/GenBank/DDBJ whole genome shotgun (WGS) entry which is preliminary data.</text>
</comment>
<keyword evidence="8" id="KW-1185">Reference proteome</keyword>
<evidence type="ECO:0000256" key="3">
    <source>
        <dbReference type="ARBA" id="ARBA00022692"/>
    </source>
</evidence>
<dbReference type="Pfam" id="PF02535">
    <property type="entry name" value="Zip"/>
    <property type="match status" value="1"/>
</dbReference>
<dbReference type="GO" id="GO:0000139">
    <property type="term" value="C:Golgi membrane"/>
    <property type="evidence" value="ECO:0007669"/>
    <property type="project" value="UniProtKB-SubCell"/>
</dbReference>
<protein>
    <submittedName>
        <fullName evidence="7">Uncharacterized protein</fullName>
    </submittedName>
</protein>
<keyword evidence="5" id="KW-0333">Golgi apparatus</keyword>
<keyword evidence="6" id="KW-0472">Membrane</keyword>
<comment type="subcellular location">
    <subcellularLocation>
        <location evidence="1">Endomembrane system</location>
        <topology evidence="1">Multi-pass membrane protein</topology>
    </subcellularLocation>
    <subcellularLocation>
        <location evidence="2">Golgi apparatus membrane</location>
    </subcellularLocation>
</comment>
<accession>A0A8J1U477</accession>
<dbReference type="Proteomes" id="UP000749559">
    <property type="component" value="Unassembled WGS sequence"/>
</dbReference>
<evidence type="ECO:0000256" key="6">
    <source>
        <dbReference type="ARBA" id="ARBA00023136"/>
    </source>
</evidence>
<gene>
    <name evidence="7" type="ORF">OFUS_LOCUS16190</name>
</gene>
<keyword evidence="3" id="KW-0812">Transmembrane</keyword>
<evidence type="ECO:0000313" key="8">
    <source>
        <dbReference type="Proteomes" id="UP000749559"/>
    </source>
</evidence>
<dbReference type="EMBL" id="CAIIXF020000008">
    <property type="protein sequence ID" value="CAH1791056.1"/>
    <property type="molecule type" value="Genomic_DNA"/>
</dbReference>
<evidence type="ECO:0000313" key="7">
    <source>
        <dbReference type="EMBL" id="CAH1791056.1"/>
    </source>
</evidence>
<proteinExistence type="predicted"/>
<dbReference type="PANTHER" id="PTHR16133:SF0">
    <property type="entry name" value="ZINC_IRON REGULATED TRANSPORTER-RELATED PROTEIN 102B, ISOFORM E"/>
    <property type="match status" value="1"/>
</dbReference>
<dbReference type="InterPro" id="IPR003689">
    <property type="entry name" value="ZIP"/>
</dbReference>